<dbReference type="GO" id="GO:0090529">
    <property type="term" value="P:cell septum assembly"/>
    <property type="evidence" value="ECO:0007669"/>
    <property type="project" value="InterPro"/>
</dbReference>
<dbReference type="HAMAP" id="MF_00911">
    <property type="entry name" value="FtsQ_subfam"/>
    <property type="match status" value="1"/>
</dbReference>
<feature type="region of interest" description="Disordered" evidence="10">
    <location>
        <begin position="34"/>
        <end position="53"/>
    </location>
</feature>
<accession>A0A933VU91</accession>
<keyword evidence="3 9" id="KW-0997">Cell inner membrane</keyword>
<keyword evidence="8 9" id="KW-0131">Cell cycle</keyword>
<dbReference type="Gene3D" id="3.40.50.11690">
    <property type="entry name" value="Cell division protein FtsQ/DivIB"/>
    <property type="match status" value="1"/>
</dbReference>
<dbReference type="InterPro" id="IPR013685">
    <property type="entry name" value="POTRA_FtsQ_type"/>
</dbReference>
<reference evidence="12" key="1">
    <citation type="submission" date="2020-07" db="EMBL/GenBank/DDBJ databases">
        <title>Huge and variable diversity of episymbiotic CPR bacteria and DPANN archaea in groundwater ecosystems.</title>
        <authorList>
            <person name="He C.Y."/>
            <person name="Keren R."/>
            <person name="Whittaker M."/>
            <person name="Farag I.F."/>
            <person name="Doudna J."/>
            <person name="Cate J.H.D."/>
            <person name="Banfield J.F."/>
        </authorList>
    </citation>
    <scope>NUCLEOTIDE SEQUENCE</scope>
    <source>
        <strain evidence="12">NC_groundwater_1818_Pr3_B-0.1um_66_35</strain>
    </source>
</reference>
<evidence type="ECO:0000259" key="11">
    <source>
        <dbReference type="PROSITE" id="PS51779"/>
    </source>
</evidence>
<dbReference type="EMBL" id="JACRJB010000024">
    <property type="protein sequence ID" value="MBI5129589.1"/>
    <property type="molecule type" value="Genomic_DNA"/>
</dbReference>
<keyword evidence="6 9" id="KW-1133">Transmembrane helix</keyword>
<dbReference type="Gene3D" id="3.10.20.310">
    <property type="entry name" value="membrane protein fhac"/>
    <property type="match status" value="1"/>
</dbReference>
<dbReference type="AlphaFoldDB" id="A0A933VU91"/>
<gene>
    <name evidence="9" type="primary">ftsQ</name>
    <name evidence="12" type="ORF">HZA66_09115</name>
</gene>
<evidence type="ECO:0000256" key="1">
    <source>
        <dbReference type="ARBA" id="ARBA00004370"/>
    </source>
</evidence>
<dbReference type="Pfam" id="PF03799">
    <property type="entry name" value="FtsQ_DivIB_C"/>
    <property type="match status" value="1"/>
</dbReference>
<comment type="similarity">
    <text evidence="9">Belongs to the FtsQ/DivIB family. FtsQ subfamily.</text>
</comment>
<keyword evidence="5 9" id="KW-0812">Transmembrane</keyword>
<feature type="compositionally biased region" description="Basic residues" evidence="10">
    <location>
        <begin position="34"/>
        <end position="49"/>
    </location>
</feature>
<evidence type="ECO:0000256" key="4">
    <source>
        <dbReference type="ARBA" id="ARBA00022618"/>
    </source>
</evidence>
<keyword evidence="7 9" id="KW-0472">Membrane</keyword>
<comment type="caution">
    <text evidence="12">The sequence shown here is derived from an EMBL/GenBank/DDBJ whole genome shotgun (WGS) entry which is preliminary data.</text>
</comment>
<evidence type="ECO:0000256" key="9">
    <source>
        <dbReference type="HAMAP-Rule" id="MF_00911"/>
    </source>
</evidence>
<evidence type="ECO:0000256" key="10">
    <source>
        <dbReference type="SAM" id="MobiDB-lite"/>
    </source>
</evidence>
<dbReference type="Pfam" id="PF08478">
    <property type="entry name" value="POTRA_1"/>
    <property type="match status" value="1"/>
</dbReference>
<dbReference type="InterPro" id="IPR034746">
    <property type="entry name" value="POTRA"/>
</dbReference>
<evidence type="ECO:0000313" key="13">
    <source>
        <dbReference type="Proteomes" id="UP000782519"/>
    </source>
</evidence>
<comment type="function">
    <text evidence="9">Essential cell division protein.</text>
</comment>
<evidence type="ECO:0000256" key="8">
    <source>
        <dbReference type="ARBA" id="ARBA00023306"/>
    </source>
</evidence>
<keyword evidence="4 9" id="KW-0132">Cell division</keyword>
<dbReference type="GO" id="GO:0043093">
    <property type="term" value="P:FtsZ-dependent cytokinesis"/>
    <property type="evidence" value="ECO:0007669"/>
    <property type="project" value="UniProtKB-UniRule"/>
</dbReference>
<evidence type="ECO:0000256" key="2">
    <source>
        <dbReference type="ARBA" id="ARBA00022475"/>
    </source>
</evidence>
<dbReference type="InterPro" id="IPR005548">
    <property type="entry name" value="Cell_div_FtsQ/DivIB_C"/>
</dbReference>
<evidence type="ECO:0000313" key="12">
    <source>
        <dbReference type="EMBL" id="MBI5129589.1"/>
    </source>
</evidence>
<dbReference type="Proteomes" id="UP000782519">
    <property type="component" value="Unassembled WGS sequence"/>
</dbReference>
<sequence length="332" mass="36229">MDGGGRLAQSSRLSGFQSDLKAVAVAAAALLRHRMARRKRPQPRPTKRLVRPEPQRGIIATLEKYTPRRIGVAATALILLGSAGLGIVKGGHVDEFVQGLDDARNAVAVIAGFRIEQVAISGRKQLTQDEILAIGGVTGRSSLLFLDAAAVRDKLKANPWIADATVLKFYPGELQIDIVERTAFARWQLDGRTAVIADDGAVLEPYVARRFLSLPLVVGKGAGERAKDFLALLARYPQVQSQTRAVALVGERRWNVWLANGLVIRLPEQDVGNSLATLSKLDQDDKLFTRDITAIDMRLPDRLTVRLSDNAAKAREDLYSKDKKSKKKAGDA</sequence>
<dbReference type="InterPro" id="IPR026579">
    <property type="entry name" value="FtsQ"/>
</dbReference>
<dbReference type="PANTHER" id="PTHR35851">
    <property type="entry name" value="CELL DIVISION PROTEIN FTSQ"/>
    <property type="match status" value="1"/>
</dbReference>
<comment type="subcellular location">
    <subcellularLocation>
        <location evidence="9">Cell inner membrane</location>
        <topology evidence="9">Single-pass type II membrane protein</topology>
    </subcellularLocation>
    <subcellularLocation>
        <location evidence="1">Membrane</location>
    </subcellularLocation>
    <text evidence="9">Localizes to the division septum.</text>
</comment>
<feature type="domain" description="POTRA" evidence="11">
    <location>
        <begin position="113"/>
        <end position="181"/>
    </location>
</feature>
<organism evidence="12 13">
    <name type="scientific">Rhodopseudomonas palustris</name>
    <dbReference type="NCBI Taxonomy" id="1076"/>
    <lineage>
        <taxon>Bacteria</taxon>
        <taxon>Pseudomonadati</taxon>
        <taxon>Pseudomonadota</taxon>
        <taxon>Alphaproteobacteria</taxon>
        <taxon>Hyphomicrobiales</taxon>
        <taxon>Nitrobacteraceae</taxon>
        <taxon>Rhodopseudomonas</taxon>
    </lineage>
</organism>
<dbReference type="GO" id="GO:0032153">
    <property type="term" value="C:cell division site"/>
    <property type="evidence" value="ECO:0007669"/>
    <property type="project" value="UniProtKB-UniRule"/>
</dbReference>
<dbReference type="GO" id="GO:0005886">
    <property type="term" value="C:plasma membrane"/>
    <property type="evidence" value="ECO:0007669"/>
    <property type="project" value="UniProtKB-SubCell"/>
</dbReference>
<keyword evidence="2 9" id="KW-1003">Cell membrane</keyword>
<evidence type="ECO:0000256" key="7">
    <source>
        <dbReference type="ARBA" id="ARBA00023136"/>
    </source>
</evidence>
<dbReference type="PROSITE" id="PS51779">
    <property type="entry name" value="POTRA"/>
    <property type="match status" value="1"/>
</dbReference>
<proteinExistence type="inferred from homology"/>
<evidence type="ECO:0000256" key="6">
    <source>
        <dbReference type="ARBA" id="ARBA00022989"/>
    </source>
</evidence>
<evidence type="ECO:0000256" key="5">
    <source>
        <dbReference type="ARBA" id="ARBA00022692"/>
    </source>
</evidence>
<name>A0A933VU91_RHOPL</name>
<protein>
    <recommendedName>
        <fullName evidence="9">Cell division protein FtsQ</fullName>
    </recommendedName>
</protein>
<dbReference type="PANTHER" id="PTHR35851:SF1">
    <property type="entry name" value="CELL DIVISION PROTEIN FTSQ"/>
    <property type="match status" value="1"/>
</dbReference>
<evidence type="ECO:0000256" key="3">
    <source>
        <dbReference type="ARBA" id="ARBA00022519"/>
    </source>
</evidence>
<dbReference type="InterPro" id="IPR045335">
    <property type="entry name" value="FtsQ_C_sf"/>
</dbReference>